<evidence type="ECO:0000256" key="1">
    <source>
        <dbReference type="SAM" id="Phobius"/>
    </source>
</evidence>
<proteinExistence type="predicted"/>
<name>A0A2R6NV04_9APHY</name>
<keyword evidence="1" id="KW-1133">Transmembrane helix</keyword>
<feature type="transmembrane region" description="Helical" evidence="1">
    <location>
        <begin position="39"/>
        <end position="59"/>
    </location>
</feature>
<reference evidence="2 3" key="1">
    <citation type="submission" date="2018-02" db="EMBL/GenBank/DDBJ databases">
        <title>Genome sequence of the basidiomycete white-rot fungus Phlebia centrifuga.</title>
        <authorList>
            <person name="Granchi Z."/>
            <person name="Peng M."/>
            <person name="de Vries R.P."/>
            <person name="Hilden K."/>
            <person name="Makela M.R."/>
            <person name="Grigoriev I."/>
            <person name="Riley R."/>
        </authorList>
    </citation>
    <scope>NUCLEOTIDE SEQUENCE [LARGE SCALE GENOMIC DNA]</scope>
    <source>
        <strain evidence="2 3">FBCC195</strain>
    </source>
</reference>
<sequence>MVAFGVGLYSESIFAAPQHTVECSAHRFILFSALRVYALWYPNILLTYLVLGLNLVPIVTNIISYSYAPITYADSICSQSNTLSAGANLRYV</sequence>
<organism evidence="2 3">
    <name type="scientific">Hermanssonia centrifuga</name>
    <dbReference type="NCBI Taxonomy" id="98765"/>
    <lineage>
        <taxon>Eukaryota</taxon>
        <taxon>Fungi</taxon>
        <taxon>Dikarya</taxon>
        <taxon>Basidiomycota</taxon>
        <taxon>Agaricomycotina</taxon>
        <taxon>Agaricomycetes</taxon>
        <taxon>Polyporales</taxon>
        <taxon>Meruliaceae</taxon>
        <taxon>Hermanssonia</taxon>
    </lineage>
</organism>
<evidence type="ECO:0000313" key="2">
    <source>
        <dbReference type="EMBL" id="PSR77269.1"/>
    </source>
</evidence>
<evidence type="ECO:0000313" key="3">
    <source>
        <dbReference type="Proteomes" id="UP000186601"/>
    </source>
</evidence>
<keyword evidence="1" id="KW-0472">Membrane</keyword>
<keyword evidence="1" id="KW-0812">Transmembrane</keyword>
<protein>
    <submittedName>
        <fullName evidence="2">Uncharacterized protein</fullName>
    </submittedName>
</protein>
<dbReference type="Proteomes" id="UP000186601">
    <property type="component" value="Unassembled WGS sequence"/>
</dbReference>
<gene>
    <name evidence="2" type="ORF">PHLCEN_2v7962</name>
</gene>
<comment type="caution">
    <text evidence="2">The sequence shown here is derived from an EMBL/GenBank/DDBJ whole genome shotgun (WGS) entry which is preliminary data.</text>
</comment>
<accession>A0A2R6NV04</accession>
<keyword evidence="3" id="KW-1185">Reference proteome</keyword>
<dbReference type="EMBL" id="MLYV02000803">
    <property type="protein sequence ID" value="PSR77269.1"/>
    <property type="molecule type" value="Genomic_DNA"/>
</dbReference>
<dbReference type="AlphaFoldDB" id="A0A2R6NV04"/>